<comment type="caution">
    <text evidence="1">The sequence shown here is derived from an EMBL/GenBank/DDBJ whole genome shotgun (WGS) entry which is preliminary data.</text>
</comment>
<proteinExistence type="predicted"/>
<dbReference type="InterPro" id="IPR027417">
    <property type="entry name" value="P-loop_NTPase"/>
</dbReference>
<dbReference type="eggNOG" id="COG0513">
    <property type="taxonomic scope" value="Bacteria"/>
</dbReference>
<dbReference type="SUPFAM" id="SSF52540">
    <property type="entry name" value="P-loop containing nucleoside triphosphate hydrolases"/>
    <property type="match status" value="1"/>
</dbReference>
<gene>
    <name evidence="1" type="ORF">HMPREF9456_01543</name>
</gene>
<name>F8X0Z8_9BACT</name>
<dbReference type="Proteomes" id="UP000006420">
    <property type="component" value="Unassembled WGS sequence"/>
</dbReference>
<dbReference type="GeneID" id="78082195"/>
<dbReference type="OrthoDB" id="6664198at2"/>
<evidence type="ECO:0000313" key="2">
    <source>
        <dbReference type="Proteomes" id="UP000006420"/>
    </source>
</evidence>
<dbReference type="AlphaFoldDB" id="F8X0Z8"/>
<sequence>MDERTIQAKKNCAYLNEFMTELPVNCLFDKGKTGCGGTTIAIENDKDTIIAMPYVNVIKNKVAQYPTEKCSNVLFGIHDGVTEEQIIDYIKNNQIKKFAVTYDSLDRLINLLNEKTTINVYQDFFLLVDEWHILFNSYAFRNKAVKRVLHHAKEFKEVTYMTATPIEDEFILTELKDLPVKEVIWDNVTTVDIKPIATNQPITAVSKLIKGCIEGKVFGNLHFFVNSVEFIADAIKKTGLKPEQVRVVCSKNEKLGKGKKSNQKKLGDDYIIEDTTTQSKKINFYTSTSFEGCDIYDEDGKTYIVSDKTKSHTLLDISTLIIQICGRIRNSRYKTGIGHIFGETRYNKSISYEEFKESTQRQLAETKDWLNEINRMNDDNRKKTINLIERNNKSGLNEMYIHKENDRLEIDENLINLDIVNFKITNHLYQNRITLTDEYSKYGFKPMQAVEKIYTDELAQNPKAKILFKDLFEEYVSIVGESPDYFYFGNIDDRKSLIEELKPLVKEAHQKLGVQKVRELNHNVTNIKRTICNMRTDISLDAKIVDCLKEKGVTEGTTGTVKKWKEELQDIYTALGIKDSYGKIKKAKATDLENWFEVKKTTPKIKGKTTDCYTIIRSKLIYK</sequence>
<evidence type="ECO:0000313" key="1">
    <source>
        <dbReference type="EMBL" id="EGK03476.1"/>
    </source>
</evidence>
<reference evidence="1 2" key="1">
    <citation type="submission" date="2011-04" db="EMBL/GenBank/DDBJ databases">
        <title>The Genome Sequence of Dysgonomonas mossii DSM 22836.</title>
        <authorList>
            <consortium name="The Broad Institute Genome Sequencing Platform"/>
            <person name="Earl A."/>
            <person name="Ward D."/>
            <person name="Feldgarden M."/>
            <person name="Gevers D."/>
            <person name="Pudlo N."/>
            <person name="Martens E."/>
            <person name="Allen-Vercoe E."/>
            <person name="Young S.K."/>
            <person name="Zeng Q."/>
            <person name="Gargeya S."/>
            <person name="Fitzgerald M."/>
            <person name="Haas B."/>
            <person name="Abouelleil A."/>
            <person name="Alvarado L."/>
            <person name="Arachchi H.M."/>
            <person name="Berlin A."/>
            <person name="Brown A."/>
            <person name="Chapman S.B."/>
            <person name="Chen Z."/>
            <person name="Dunbar C."/>
            <person name="Freedman E."/>
            <person name="Gearin G."/>
            <person name="Gellesch M."/>
            <person name="Goldberg J."/>
            <person name="Griggs A."/>
            <person name="Gujja S."/>
            <person name="Heiman D."/>
            <person name="Howarth C."/>
            <person name="Larson L."/>
            <person name="Lui A."/>
            <person name="MacDonald P.J.P."/>
            <person name="Mehta T."/>
            <person name="Montmayeur A."/>
            <person name="Murphy C."/>
            <person name="Neiman D."/>
            <person name="Pearson M."/>
            <person name="Priest M."/>
            <person name="Roberts A."/>
            <person name="Saif S."/>
            <person name="Shea T."/>
            <person name="Shenoy N."/>
            <person name="Sisk P."/>
            <person name="Stolte C."/>
            <person name="Sykes S."/>
            <person name="Yandava C."/>
            <person name="Wortman J."/>
            <person name="Nusbaum C."/>
            <person name="Birren B."/>
        </authorList>
    </citation>
    <scope>NUCLEOTIDE SEQUENCE [LARGE SCALE GENOMIC DNA]</scope>
    <source>
        <strain evidence="1 2">DSM 22836</strain>
    </source>
</reference>
<dbReference type="RefSeq" id="WP_006842914.1">
    <property type="nucleotide sequence ID" value="NZ_AQWJ01000003.1"/>
</dbReference>
<organism evidence="1 2">
    <name type="scientific">Dysgonomonas mossii DSM 22836</name>
    <dbReference type="NCBI Taxonomy" id="742767"/>
    <lineage>
        <taxon>Bacteria</taxon>
        <taxon>Pseudomonadati</taxon>
        <taxon>Bacteroidota</taxon>
        <taxon>Bacteroidia</taxon>
        <taxon>Bacteroidales</taxon>
        <taxon>Dysgonomonadaceae</taxon>
        <taxon>Dysgonomonas</taxon>
    </lineage>
</organism>
<dbReference type="HOGENOM" id="CLU_506859_0_0_10"/>
<keyword evidence="2" id="KW-1185">Reference proteome</keyword>
<accession>F8X0Z8</accession>
<evidence type="ECO:0008006" key="3">
    <source>
        <dbReference type="Google" id="ProtNLM"/>
    </source>
</evidence>
<dbReference type="EMBL" id="ADLW01000006">
    <property type="protein sequence ID" value="EGK03476.1"/>
    <property type="molecule type" value="Genomic_DNA"/>
</dbReference>
<protein>
    <recommendedName>
        <fullName evidence="3">Helicase ATP-binding domain-containing protein</fullName>
    </recommendedName>
</protein>